<gene>
    <name evidence="1" type="ORF">DFR67_10939</name>
</gene>
<dbReference type="AlphaFoldDB" id="A0A318RG35"/>
<accession>A0A318RG35</accession>
<organism evidence="1 2">
    <name type="scientific">Williamsia limnetica</name>
    <dbReference type="NCBI Taxonomy" id="882452"/>
    <lineage>
        <taxon>Bacteria</taxon>
        <taxon>Bacillati</taxon>
        <taxon>Actinomycetota</taxon>
        <taxon>Actinomycetes</taxon>
        <taxon>Mycobacteriales</taxon>
        <taxon>Nocardiaceae</taxon>
        <taxon>Williamsia</taxon>
    </lineage>
</organism>
<protein>
    <submittedName>
        <fullName evidence="1">Deazaflavin-dependent oxidoreductase (Nitroreductase family)</fullName>
    </submittedName>
</protein>
<dbReference type="EMBL" id="QJSP01000009">
    <property type="protein sequence ID" value="PYE15811.1"/>
    <property type="molecule type" value="Genomic_DNA"/>
</dbReference>
<dbReference type="RefSeq" id="WP_110470664.1">
    <property type="nucleotide sequence ID" value="NZ_QJSP01000009.1"/>
</dbReference>
<dbReference type="Proteomes" id="UP000247591">
    <property type="component" value="Unassembled WGS sequence"/>
</dbReference>
<dbReference type="Gene3D" id="2.30.110.10">
    <property type="entry name" value="Electron Transport, Fmn-binding Protein, Chain A"/>
    <property type="match status" value="1"/>
</dbReference>
<comment type="caution">
    <text evidence="1">The sequence shown here is derived from an EMBL/GenBank/DDBJ whole genome shotgun (WGS) entry which is preliminary data.</text>
</comment>
<evidence type="ECO:0000313" key="1">
    <source>
        <dbReference type="EMBL" id="PYE15811.1"/>
    </source>
</evidence>
<name>A0A318RG35_WILLI</name>
<evidence type="ECO:0000313" key="2">
    <source>
        <dbReference type="Proteomes" id="UP000247591"/>
    </source>
</evidence>
<keyword evidence="2" id="KW-1185">Reference proteome</keyword>
<dbReference type="InterPro" id="IPR012349">
    <property type="entry name" value="Split_barrel_FMN-bd"/>
</dbReference>
<reference evidence="1 2" key="1">
    <citation type="submission" date="2018-06" db="EMBL/GenBank/DDBJ databases">
        <title>Genomic Encyclopedia of Type Strains, Phase IV (KMG-IV): sequencing the most valuable type-strain genomes for metagenomic binning, comparative biology and taxonomic classification.</title>
        <authorList>
            <person name="Goeker M."/>
        </authorList>
    </citation>
    <scope>NUCLEOTIDE SEQUENCE [LARGE SCALE GENOMIC DNA]</scope>
    <source>
        <strain evidence="1 2">DSM 45521</strain>
    </source>
</reference>
<proteinExistence type="predicted"/>
<dbReference type="OrthoDB" id="5186446at2"/>
<sequence>MTPAPHPVTHYNRPGKGVHFFNGIVAWLADRGITLAGARTLEVRGRKSGNLQRIPVNPLRIDNRTYLIGARGDTQWSRNVRAAGSCTLRGGRKAVTYRVVEVATVDKPTVLRPYLKRWGWEVGALMPVRITATSTDAELLSAGPAIPVFELIVQPHT</sequence>